<organism evidence="5">
    <name type="scientific">Nippostrongylus brasiliensis</name>
    <name type="common">Rat hookworm</name>
    <dbReference type="NCBI Taxonomy" id="27835"/>
    <lineage>
        <taxon>Eukaryota</taxon>
        <taxon>Metazoa</taxon>
        <taxon>Ecdysozoa</taxon>
        <taxon>Nematoda</taxon>
        <taxon>Chromadorea</taxon>
        <taxon>Rhabditida</taxon>
        <taxon>Rhabditina</taxon>
        <taxon>Rhabditomorpha</taxon>
        <taxon>Strongyloidea</taxon>
        <taxon>Heligmosomidae</taxon>
        <taxon>Nippostrongylus</taxon>
    </lineage>
</organism>
<dbReference type="Gene3D" id="3.40.33.10">
    <property type="entry name" value="CAP"/>
    <property type="match status" value="1"/>
</dbReference>
<dbReference type="GO" id="GO:0005576">
    <property type="term" value="C:extracellular region"/>
    <property type="evidence" value="ECO:0007669"/>
    <property type="project" value="InterPro"/>
</dbReference>
<dbReference type="WBParaSite" id="NBR_0000933301-mRNA-1">
    <property type="protein sequence ID" value="NBR_0000933301-mRNA-1"/>
    <property type="gene ID" value="NBR_0000933301"/>
</dbReference>
<feature type="domain" description="SCP" evidence="2">
    <location>
        <begin position="131"/>
        <end position="273"/>
    </location>
</feature>
<gene>
    <name evidence="3" type="ORF">NBR_LOCUS9334</name>
</gene>
<dbReference type="CDD" id="cd05380">
    <property type="entry name" value="CAP_euk"/>
    <property type="match status" value="1"/>
</dbReference>
<evidence type="ECO:0000313" key="4">
    <source>
        <dbReference type="Proteomes" id="UP000271162"/>
    </source>
</evidence>
<dbReference type="AlphaFoldDB" id="A0A0N4Y162"/>
<accession>A0A0N4Y162</accession>
<reference evidence="3 4" key="2">
    <citation type="submission" date="2018-11" db="EMBL/GenBank/DDBJ databases">
        <authorList>
            <consortium name="Pathogen Informatics"/>
        </authorList>
    </citation>
    <scope>NUCLEOTIDE SEQUENCE [LARGE SCALE GENOMIC DNA]</scope>
</reference>
<feature type="region of interest" description="Disordered" evidence="1">
    <location>
        <begin position="100"/>
        <end position="125"/>
    </location>
</feature>
<dbReference type="InterPro" id="IPR035940">
    <property type="entry name" value="CAP_sf"/>
</dbReference>
<dbReference type="EMBL" id="UYSL01020125">
    <property type="protein sequence ID" value="VDL72923.1"/>
    <property type="molecule type" value="Genomic_DNA"/>
</dbReference>
<dbReference type="PRINTS" id="PR00837">
    <property type="entry name" value="V5TPXLIKE"/>
</dbReference>
<dbReference type="Proteomes" id="UP000271162">
    <property type="component" value="Unassembled WGS sequence"/>
</dbReference>
<keyword evidence="4" id="KW-1185">Reference proteome</keyword>
<dbReference type="InterPro" id="IPR014044">
    <property type="entry name" value="CAP_dom"/>
</dbReference>
<dbReference type="SUPFAM" id="SSF55797">
    <property type="entry name" value="PR-1-like"/>
    <property type="match status" value="1"/>
</dbReference>
<evidence type="ECO:0000313" key="3">
    <source>
        <dbReference type="EMBL" id="VDL72923.1"/>
    </source>
</evidence>
<dbReference type="PANTHER" id="PTHR10334">
    <property type="entry name" value="CYSTEINE-RICH SECRETORY PROTEIN-RELATED"/>
    <property type="match status" value="1"/>
</dbReference>
<protein>
    <submittedName>
        <fullName evidence="5">SCP domain-containing protein</fullName>
    </submittedName>
</protein>
<feature type="compositionally biased region" description="Low complexity" evidence="1">
    <location>
        <begin position="114"/>
        <end position="125"/>
    </location>
</feature>
<dbReference type="PROSITE" id="PS01009">
    <property type="entry name" value="CRISP_1"/>
    <property type="match status" value="1"/>
</dbReference>
<dbReference type="STRING" id="27835.A0A0N4Y162"/>
<reference evidence="5" key="1">
    <citation type="submission" date="2017-02" db="UniProtKB">
        <authorList>
            <consortium name="WormBaseParasite"/>
        </authorList>
    </citation>
    <scope>IDENTIFICATION</scope>
</reference>
<evidence type="ECO:0000259" key="2">
    <source>
        <dbReference type="SMART" id="SM00198"/>
    </source>
</evidence>
<proteinExistence type="predicted"/>
<evidence type="ECO:0000256" key="1">
    <source>
        <dbReference type="SAM" id="MobiDB-lite"/>
    </source>
</evidence>
<dbReference type="Pfam" id="PF00188">
    <property type="entry name" value="CAP"/>
    <property type="match status" value="1"/>
</dbReference>
<sequence>MARPAHLGNAKAPVKITEKVLHENELQDEESNSEIRRVRRADGRPPWKIAREKRLQRAQKYAEEYRNICKTNTTECLTFTKWYTGYLLWLEKHEMRDKRREQAEGRKEDGGNLTEATTTAPEACESSGELTFRNFCQPRLLENFGFPRNGHRLQIYDCDIENVAMKYSLKCEFKHSTEWKNLGENMAAIREKQDLKKAAESGVTSWFTELKTAGMGDANVLTWPIFSRPKVIGHYTQVVWQDSYRVGCAAVFCEQSNMTLVTCNYGPAGNVIGGKVYDLGDPCKTDVDCQCNDCKCSQAEALCVKSV</sequence>
<name>A0A0N4Y162_NIPBR</name>
<dbReference type="InterPro" id="IPR018244">
    <property type="entry name" value="Allrgn_V5/Tpx1_CS"/>
</dbReference>
<dbReference type="InterPro" id="IPR001283">
    <property type="entry name" value="CRISP-related"/>
</dbReference>
<feature type="compositionally biased region" description="Basic and acidic residues" evidence="1">
    <location>
        <begin position="100"/>
        <end position="110"/>
    </location>
</feature>
<dbReference type="SMR" id="A0A0N4Y162"/>
<evidence type="ECO:0000313" key="5">
    <source>
        <dbReference type="WBParaSite" id="NBR_0000933301-mRNA-1"/>
    </source>
</evidence>
<dbReference type="SMART" id="SM00198">
    <property type="entry name" value="SCP"/>
    <property type="match status" value="1"/>
</dbReference>
<dbReference type="PROSITE" id="PS01010">
    <property type="entry name" value="CRISP_2"/>
    <property type="match status" value="1"/>
</dbReference>